<dbReference type="Gene3D" id="2.170.140.10">
    <property type="entry name" value="Chitin binding domain"/>
    <property type="match status" value="1"/>
</dbReference>
<evidence type="ECO:0000313" key="5">
    <source>
        <dbReference type="Proteomes" id="UP001497497"/>
    </source>
</evidence>
<dbReference type="GO" id="GO:0005576">
    <property type="term" value="C:extracellular region"/>
    <property type="evidence" value="ECO:0007669"/>
    <property type="project" value="InterPro"/>
</dbReference>
<feature type="region of interest" description="Disordered" evidence="1">
    <location>
        <begin position="269"/>
        <end position="288"/>
    </location>
</feature>
<dbReference type="InterPro" id="IPR036508">
    <property type="entry name" value="Chitin-bd_dom_sf"/>
</dbReference>
<evidence type="ECO:0000256" key="1">
    <source>
        <dbReference type="SAM" id="MobiDB-lite"/>
    </source>
</evidence>
<comment type="caution">
    <text evidence="4">The sequence shown here is derived from an EMBL/GenBank/DDBJ whole genome shotgun (WGS) entry which is preliminary data.</text>
</comment>
<dbReference type="GO" id="GO:0008061">
    <property type="term" value="F:chitin binding"/>
    <property type="evidence" value="ECO:0007669"/>
    <property type="project" value="InterPro"/>
</dbReference>
<evidence type="ECO:0000256" key="2">
    <source>
        <dbReference type="SAM" id="SignalP"/>
    </source>
</evidence>
<keyword evidence="2" id="KW-0732">Signal</keyword>
<dbReference type="EMBL" id="CAXITT010000412">
    <property type="protein sequence ID" value="CAL1541063.1"/>
    <property type="molecule type" value="Genomic_DNA"/>
</dbReference>
<evidence type="ECO:0000313" key="4">
    <source>
        <dbReference type="EMBL" id="CAL1541063.1"/>
    </source>
</evidence>
<evidence type="ECO:0000259" key="3">
    <source>
        <dbReference type="PROSITE" id="PS50940"/>
    </source>
</evidence>
<accession>A0AAV2I4T2</accession>
<dbReference type="AlphaFoldDB" id="A0AAV2I4T2"/>
<dbReference type="InterPro" id="IPR002557">
    <property type="entry name" value="Chitin-bd_dom"/>
</dbReference>
<dbReference type="PROSITE" id="PS50940">
    <property type="entry name" value="CHIT_BIND_II"/>
    <property type="match status" value="1"/>
</dbReference>
<reference evidence="4 5" key="1">
    <citation type="submission" date="2024-04" db="EMBL/GenBank/DDBJ databases">
        <authorList>
            <consortium name="Genoscope - CEA"/>
            <person name="William W."/>
        </authorList>
    </citation>
    <scope>NUCLEOTIDE SEQUENCE [LARGE SCALE GENOMIC DNA]</scope>
</reference>
<dbReference type="Pfam" id="PF01607">
    <property type="entry name" value="CBM_14"/>
    <property type="match status" value="1"/>
</dbReference>
<organism evidence="4 5">
    <name type="scientific">Lymnaea stagnalis</name>
    <name type="common">Great pond snail</name>
    <name type="synonym">Helix stagnalis</name>
    <dbReference type="NCBI Taxonomy" id="6523"/>
    <lineage>
        <taxon>Eukaryota</taxon>
        <taxon>Metazoa</taxon>
        <taxon>Spiralia</taxon>
        <taxon>Lophotrochozoa</taxon>
        <taxon>Mollusca</taxon>
        <taxon>Gastropoda</taxon>
        <taxon>Heterobranchia</taxon>
        <taxon>Euthyneura</taxon>
        <taxon>Panpulmonata</taxon>
        <taxon>Hygrophila</taxon>
        <taxon>Lymnaeoidea</taxon>
        <taxon>Lymnaeidae</taxon>
        <taxon>Lymnaea</taxon>
    </lineage>
</organism>
<feature type="domain" description="Chitin-binding type-2" evidence="3">
    <location>
        <begin position="34"/>
        <end position="91"/>
    </location>
</feature>
<sequence>MESLAQVFAFAMFVVVITGQSTPTSTSTPDEEKPLSCQRSEGIMANWQDDTCRSYFICDNFNLTVVTCEEEEVFSIMENACVNKSTVACDEQNRAVGLTVEASAILRETSNPGYVLPDPELDDRPRTRVAAMLHTLHAPQSGRSKRQALQTMGIPTPGAAIETINVTLPERVCERIDSETAVIEALMNALLLSEAGCKDLTCGLPLFHLYCDGEDDFVEDAPRNATSAASTNIDGAIPASAAASSTNVGNSTLYGPAHVFGVFETSANTGSDGVSAAQPAPREADGTN</sequence>
<keyword evidence="5" id="KW-1185">Reference proteome</keyword>
<dbReference type="Proteomes" id="UP001497497">
    <property type="component" value="Unassembled WGS sequence"/>
</dbReference>
<feature type="signal peptide" evidence="2">
    <location>
        <begin position="1"/>
        <end position="19"/>
    </location>
</feature>
<dbReference type="SUPFAM" id="SSF57625">
    <property type="entry name" value="Invertebrate chitin-binding proteins"/>
    <property type="match status" value="1"/>
</dbReference>
<name>A0AAV2I4T2_LYMST</name>
<feature type="chain" id="PRO_5043629124" description="Chitin-binding type-2 domain-containing protein" evidence="2">
    <location>
        <begin position="20"/>
        <end position="288"/>
    </location>
</feature>
<gene>
    <name evidence="4" type="ORF">GSLYS_00014705001</name>
</gene>
<proteinExistence type="predicted"/>
<protein>
    <recommendedName>
        <fullName evidence="3">Chitin-binding type-2 domain-containing protein</fullName>
    </recommendedName>
</protein>